<name>A0A558CXJ3_9GAMM</name>
<dbReference type="AlphaFoldDB" id="A0A558CXJ3"/>
<dbReference type="InterPro" id="IPR001763">
    <property type="entry name" value="Rhodanese-like_dom"/>
</dbReference>
<dbReference type="PRINTS" id="PR00103">
    <property type="entry name" value="CAMPKINASE"/>
</dbReference>
<dbReference type="InterPro" id="IPR050397">
    <property type="entry name" value="Env_Response_Regulators"/>
</dbReference>
<sequence>MDLDLNKFRTLIPINALYEDNLLYLAEHARVERYLQGEQIFSIGDNDPDTIFLMSGEVRLMSADGDEILVSAGSDRGLHALASRKPRRYKGEAISQSATIVRFKSSLLDRLLAWGHFSPEFTTPADQELLDGPNAEESEWMMSMMQTSAFTRLPAANIQTLFTQMEEITTKAGDLIIKSGDPGDYYYVIKQGRCRVTLPSDTGEVILAELGPCSSFGEEALITDSVRNANVTMLTNGKLMRLSKEDFLALLEAPLLQWIDYPTLIKMAAEGAVRIDVRFRREFDHNGIRGSINIPQNQLRASIPELDRDKKYIVYCDSGQRSATCAFLLSQEGFDVYVLEGGLSAITSE</sequence>
<dbReference type="InterPro" id="IPR018488">
    <property type="entry name" value="cNMP-bd_CS"/>
</dbReference>
<dbReference type="Proteomes" id="UP000317355">
    <property type="component" value="Unassembled WGS sequence"/>
</dbReference>
<dbReference type="EMBL" id="VMRY01000056">
    <property type="protein sequence ID" value="TVT53466.1"/>
    <property type="molecule type" value="Genomic_DNA"/>
</dbReference>
<feature type="domain" description="Cyclic nucleotide-binding" evidence="1">
    <location>
        <begin position="13"/>
        <end position="87"/>
    </location>
</feature>
<feature type="domain" description="Rhodanese" evidence="2">
    <location>
        <begin position="268"/>
        <end position="348"/>
    </location>
</feature>
<dbReference type="InterPro" id="IPR036873">
    <property type="entry name" value="Rhodanese-like_dom_sf"/>
</dbReference>
<dbReference type="InterPro" id="IPR018490">
    <property type="entry name" value="cNMP-bd_dom_sf"/>
</dbReference>
<dbReference type="Gene3D" id="2.60.120.10">
    <property type="entry name" value="Jelly Rolls"/>
    <property type="match status" value="2"/>
</dbReference>
<gene>
    <name evidence="3" type="ORF">FHK82_11950</name>
</gene>
<dbReference type="CDD" id="cd00038">
    <property type="entry name" value="CAP_ED"/>
    <property type="match status" value="1"/>
</dbReference>
<dbReference type="InterPro" id="IPR000595">
    <property type="entry name" value="cNMP-bd_dom"/>
</dbReference>
<dbReference type="SUPFAM" id="SSF51206">
    <property type="entry name" value="cAMP-binding domain-like"/>
    <property type="match status" value="2"/>
</dbReference>
<dbReference type="PROSITE" id="PS00888">
    <property type="entry name" value="CNMP_BINDING_1"/>
    <property type="match status" value="1"/>
</dbReference>
<dbReference type="PANTHER" id="PTHR24567">
    <property type="entry name" value="CRP FAMILY TRANSCRIPTIONAL REGULATORY PROTEIN"/>
    <property type="match status" value="1"/>
</dbReference>
<evidence type="ECO:0000259" key="2">
    <source>
        <dbReference type="PROSITE" id="PS50206"/>
    </source>
</evidence>
<dbReference type="PROSITE" id="PS50042">
    <property type="entry name" value="CNMP_BINDING_3"/>
    <property type="match status" value="2"/>
</dbReference>
<comment type="caution">
    <text evidence="3">The sequence shown here is derived from an EMBL/GenBank/DDBJ whole genome shotgun (WGS) entry which is preliminary data.</text>
</comment>
<evidence type="ECO:0000259" key="1">
    <source>
        <dbReference type="PROSITE" id="PS50042"/>
    </source>
</evidence>
<reference evidence="3 4" key="1">
    <citation type="submission" date="2019-07" db="EMBL/GenBank/DDBJ databases">
        <title>The pathways for chlorine oxyanion respiration interact through the shared metabolite chlorate.</title>
        <authorList>
            <person name="Barnum T.P."/>
            <person name="Cheng Y."/>
            <person name="Hill K.A."/>
            <person name="Lucas L.N."/>
            <person name="Carlson H.K."/>
            <person name="Coates J.D."/>
        </authorList>
    </citation>
    <scope>NUCLEOTIDE SEQUENCE [LARGE SCALE GENOMIC DNA]</scope>
    <source>
        <strain evidence="3">BK-3</strain>
    </source>
</reference>
<dbReference type="GO" id="GO:0005829">
    <property type="term" value="C:cytosol"/>
    <property type="evidence" value="ECO:0007669"/>
    <property type="project" value="TreeGrafter"/>
</dbReference>
<dbReference type="GO" id="GO:0003700">
    <property type="term" value="F:DNA-binding transcription factor activity"/>
    <property type="evidence" value="ECO:0007669"/>
    <property type="project" value="TreeGrafter"/>
</dbReference>
<protein>
    <submittedName>
        <fullName evidence="3">Cyclic nucleotide-binding domain-containing protein</fullName>
    </submittedName>
</protein>
<dbReference type="Pfam" id="PF00027">
    <property type="entry name" value="cNMP_binding"/>
    <property type="match status" value="1"/>
</dbReference>
<dbReference type="Gene3D" id="3.40.250.10">
    <property type="entry name" value="Rhodanese-like domain"/>
    <property type="match status" value="1"/>
</dbReference>
<proteinExistence type="predicted"/>
<evidence type="ECO:0000313" key="4">
    <source>
        <dbReference type="Proteomes" id="UP000317355"/>
    </source>
</evidence>
<dbReference type="PROSITE" id="PS50206">
    <property type="entry name" value="RHODANESE_3"/>
    <property type="match status" value="1"/>
</dbReference>
<dbReference type="PANTHER" id="PTHR24567:SF74">
    <property type="entry name" value="HTH-TYPE TRANSCRIPTIONAL REGULATOR ARCR"/>
    <property type="match status" value="1"/>
</dbReference>
<dbReference type="SUPFAM" id="SSF52821">
    <property type="entry name" value="Rhodanese/Cell cycle control phosphatase"/>
    <property type="match status" value="1"/>
</dbReference>
<evidence type="ECO:0000313" key="3">
    <source>
        <dbReference type="EMBL" id="TVT53466.1"/>
    </source>
</evidence>
<organism evidence="3 4">
    <name type="scientific">Sedimenticola thiotaurini</name>
    <dbReference type="NCBI Taxonomy" id="1543721"/>
    <lineage>
        <taxon>Bacteria</taxon>
        <taxon>Pseudomonadati</taxon>
        <taxon>Pseudomonadota</taxon>
        <taxon>Gammaproteobacteria</taxon>
        <taxon>Chromatiales</taxon>
        <taxon>Sedimenticolaceae</taxon>
        <taxon>Sedimenticola</taxon>
    </lineage>
</organism>
<accession>A0A558CXJ3</accession>
<feature type="domain" description="Cyclic nucleotide-binding" evidence="1">
    <location>
        <begin position="149"/>
        <end position="251"/>
    </location>
</feature>
<dbReference type="SMART" id="SM00100">
    <property type="entry name" value="cNMP"/>
    <property type="match status" value="1"/>
</dbReference>
<dbReference type="Pfam" id="PF00581">
    <property type="entry name" value="Rhodanese"/>
    <property type="match status" value="1"/>
</dbReference>
<dbReference type="SMART" id="SM00450">
    <property type="entry name" value="RHOD"/>
    <property type="match status" value="1"/>
</dbReference>
<dbReference type="InterPro" id="IPR014710">
    <property type="entry name" value="RmlC-like_jellyroll"/>
</dbReference>
<dbReference type="STRING" id="1543721.AAY24_01980"/>